<dbReference type="Pfam" id="PF06568">
    <property type="entry name" value="YjiS-like"/>
    <property type="match status" value="1"/>
</dbReference>
<evidence type="ECO:0000259" key="1">
    <source>
        <dbReference type="Pfam" id="PF06568"/>
    </source>
</evidence>
<feature type="domain" description="YjiS-like" evidence="1">
    <location>
        <begin position="32"/>
        <end position="61"/>
    </location>
</feature>
<sequence length="96" mass="10869">MTTLDHSTETTRSAARPVNAMRIVNYTADLFRAWKNRRAFYRLGELSDTELADVGLTRGDLCVAVDLPFATDPTVRLRSIRQARSENIEVMARRVA</sequence>
<evidence type="ECO:0000313" key="3">
    <source>
        <dbReference type="Proteomes" id="UP000254701"/>
    </source>
</evidence>
<dbReference type="InterPro" id="IPR009506">
    <property type="entry name" value="YjiS-like"/>
</dbReference>
<dbReference type="Proteomes" id="UP000254701">
    <property type="component" value="Unassembled WGS sequence"/>
</dbReference>
<dbReference type="RefSeq" id="WP_115733229.1">
    <property type="nucleotide sequence ID" value="NZ_BAAAVY010000037.1"/>
</dbReference>
<dbReference type="OrthoDB" id="7861975at2"/>
<dbReference type="EMBL" id="UFSM01000001">
    <property type="protein sequence ID" value="SUU91343.1"/>
    <property type="molecule type" value="Genomic_DNA"/>
</dbReference>
<organism evidence="2 3">
    <name type="scientific">Aminobacter aminovorans</name>
    <name type="common">Chelatobacter heintzii</name>
    <dbReference type="NCBI Taxonomy" id="83263"/>
    <lineage>
        <taxon>Bacteria</taxon>
        <taxon>Pseudomonadati</taxon>
        <taxon>Pseudomonadota</taxon>
        <taxon>Alphaproteobacteria</taxon>
        <taxon>Hyphomicrobiales</taxon>
        <taxon>Phyllobacteriaceae</taxon>
        <taxon>Aminobacter</taxon>
    </lineage>
</organism>
<name>A0A380WQY6_AMIAI</name>
<protein>
    <submittedName>
        <fullName evidence="2">Uncharacterized conserved small protein</fullName>
    </submittedName>
</protein>
<evidence type="ECO:0000313" key="2">
    <source>
        <dbReference type="EMBL" id="SUU91343.1"/>
    </source>
</evidence>
<proteinExistence type="predicted"/>
<gene>
    <name evidence="2" type="ORF">NCTC10684_04606</name>
</gene>
<dbReference type="AlphaFoldDB" id="A0A380WQY6"/>
<reference evidence="2 3" key="1">
    <citation type="submission" date="2018-06" db="EMBL/GenBank/DDBJ databases">
        <authorList>
            <consortium name="Pathogen Informatics"/>
            <person name="Doyle S."/>
        </authorList>
    </citation>
    <scope>NUCLEOTIDE SEQUENCE [LARGE SCALE GENOMIC DNA]</scope>
    <source>
        <strain evidence="2 3">NCTC10684</strain>
    </source>
</reference>
<accession>A0A380WQY6</accession>